<reference evidence="2" key="1">
    <citation type="submission" date="2020-11" db="EMBL/GenBank/DDBJ databases">
        <title>Carbohydrate-dependent, anaerobic sulfur respiration: A novel catabolism in halophilic archaea.</title>
        <authorList>
            <person name="Sorokin D.Y."/>
            <person name="Messina E."/>
            <person name="Smedile F."/>
            <person name="La Cono V."/>
            <person name="Hallsworth J.E."/>
            <person name="Yakimov M.M."/>
        </authorList>
    </citation>
    <scope>NUCLEOTIDE SEQUENCE</scope>
    <source>
        <strain evidence="2">HSR12-1</strain>
    </source>
</reference>
<evidence type="ECO:0000313" key="3">
    <source>
        <dbReference type="Proteomes" id="UP000663525"/>
    </source>
</evidence>
<dbReference type="Pfam" id="PF10006">
    <property type="entry name" value="DUF2249"/>
    <property type="match status" value="1"/>
</dbReference>
<dbReference type="AlphaFoldDB" id="A0A897MV97"/>
<proteinExistence type="predicted"/>
<gene>
    <name evidence="2" type="ORF">HSR121_0073</name>
</gene>
<dbReference type="InterPro" id="IPR036868">
    <property type="entry name" value="TusA-like_sf"/>
</dbReference>
<dbReference type="EMBL" id="CP064787">
    <property type="protein sequence ID" value="QSG04434.1"/>
    <property type="molecule type" value="Genomic_DNA"/>
</dbReference>
<feature type="domain" description="DUF2249" evidence="1">
    <location>
        <begin position="41"/>
        <end position="100"/>
    </location>
</feature>
<dbReference type="SUPFAM" id="SSF64307">
    <property type="entry name" value="SirA-like"/>
    <property type="match status" value="1"/>
</dbReference>
<name>A0A897MV97_9EURY</name>
<organism evidence="2 3">
    <name type="scientific">Halapricum desulfuricans</name>
    <dbReference type="NCBI Taxonomy" id="2841257"/>
    <lineage>
        <taxon>Archaea</taxon>
        <taxon>Methanobacteriati</taxon>
        <taxon>Methanobacteriota</taxon>
        <taxon>Stenosarchaea group</taxon>
        <taxon>Halobacteria</taxon>
        <taxon>Halobacteriales</taxon>
        <taxon>Haloarculaceae</taxon>
        <taxon>Halapricum</taxon>
    </lineage>
</organism>
<sequence length="105" mass="11934">MDRMTNTFGRTVARTRLHATTMEPTDVLDSEAVPDRAGHETLDVRELPPPKPLQETLEAVVDLGDVVLIQINDRRPQHLFPKLEERGLEYESTGEDPVYTAIWKP</sequence>
<protein>
    <submittedName>
        <fullName evidence="2">SirA-like two-layered alpha/beta sandwich domain</fullName>
    </submittedName>
</protein>
<evidence type="ECO:0000259" key="1">
    <source>
        <dbReference type="Pfam" id="PF10006"/>
    </source>
</evidence>
<evidence type="ECO:0000313" key="2">
    <source>
        <dbReference type="EMBL" id="QSG04434.1"/>
    </source>
</evidence>
<dbReference type="Proteomes" id="UP000663525">
    <property type="component" value="Chromosome"/>
</dbReference>
<dbReference type="InterPro" id="IPR018720">
    <property type="entry name" value="DUF2249"/>
</dbReference>
<accession>A0A897MV97</accession>